<dbReference type="RefSeq" id="XP_009825240.1">
    <property type="nucleotide sequence ID" value="XM_009826938.1"/>
</dbReference>
<protein>
    <submittedName>
        <fullName evidence="2">Uncharacterized protein</fullName>
    </submittedName>
</protein>
<dbReference type="VEuPathDB" id="FungiDB:H257_03036"/>
<sequence length="127" mass="14205">MQGRGKPEKRDAHVGAADVDAGRDGQALGKEHGVGRRLELHGEHDEASFEGDLEGAAAHGPQRHDERIGFGDGAVRRVQRHHAEEEGYERQTLHGRDALAQVRAMRRTYVFPREARRRGDRSVVDVR</sequence>
<accession>W4GZZ1</accession>
<reference evidence="2" key="1">
    <citation type="submission" date="2013-12" db="EMBL/GenBank/DDBJ databases">
        <title>The Genome Sequence of Aphanomyces astaci APO3.</title>
        <authorList>
            <consortium name="The Broad Institute Genomics Platform"/>
            <person name="Russ C."/>
            <person name="Tyler B."/>
            <person name="van West P."/>
            <person name="Dieguez-Uribeondo J."/>
            <person name="Young S.K."/>
            <person name="Zeng Q."/>
            <person name="Gargeya S."/>
            <person name="Fitzgerald M."/>
            <person name="Abouelleil A."/>
            <person name="Alvarado L."/>
            <person name="Chapman S.B."/>
            <person name="Gainer-Dewar J."/>
            <person name="Goldberg J."/>
            <person name="Griggs A."/>
            <person name="Gujja S."/>
            <person name="Hansen M."/>
            <person name="Howarth C."/>
            <person name="Imamovic A."/>
            <person name="Ireland A."/>
            <person name="Larimer J."/>
            <person name="McCowan C."/>
            <person name="Murphy C."/>
            <person name="Pearson M."/>
            <person name="Poon T.W."/>
            <person name="Priest M."/>
            <person name="Roberts A."/>
            <person name="Saif S."/>
            <person name="Shea T."/>
            <person name="Sykes S."/>
            <person name="Wortman J."/>
            <person name="Nusbaum C."/>
            <person name="Birren B."/>
        </authorList>
    </citation>
    <scope>NUCLEOTIDE SEQUENCE [LARGE SCALE GENOMIC DNA]</scope>
    <source>
        <strain evidence="2">APO3</strain>
    </source>
</reference>
<feature type="compositionally biased region" description="Basic and acidic residues" evidence="1">
    <location>
        <begin position="29"/>
        <end position="47"/>
    </location>
</feature>
<dbReference type="AlphaFoldDB" id="W4GZZ1"/>
<dbReference type="EMBL" id="KI913118">
    <property type="protein sequence ID" value="ETV85222.1"/>
    <property type="molecule type" value="Genomic_DNA"/>
</dbReference>
<organism evidence="2">
    <name type="scientific">Aphanomyces astaci</name>
    <name type="common">Crayfish plague agent</name>
    <dbReference type="NCBI Taxonomy" id="112090"/>
    <lineage>
        <taxon>Eukaryota</taxon>
        <taxon>Sar</taxon>
        <taxon>Stramenopiles</taxon>
        <taxon>Oomycota</taxon>
        <taxon>Saprolegniomycetes</taxon>
        <taxon>Saprolegniales</taxon>
        <taxon>Verrucalvaceae</taxon>
        <taxon>Aphanomyces</taxon>
    </lineage>
</organism>
<feature type="region of interest" description="Disordered" evidence="1">
    <location>
        <begin position="1"/>
        <end position="50"/>
    </location>
</feature>
<dbReference type="GeneID" id="20805032"/>
<gene>
    <name evidence="2" type="ORF">H257_03036</name>
</gene>
<proteinExistence type="predicted"/>
<name>W4GZZ1_APHAT</name>
<evidence type="ECO:0000313" key="2">
    <source>
        <dbReference type="EMBL" id="ETV85222.1"/>
    </source>
</evidence>
<evidence type="ECO:0000256" key="1">
    <source>
        <dbReference type="SAM" id="MobiDB-lite"/>
    </source>
</evidence>
<feature type="compositionally biased region" description="Basic and acidic residues" evidence="1">
    <location>
        <begin position="1"/>
        <end position="13"/>
    </location>
</feature>